<name>A0A0G0UG37_9BACT</name>
<dbReference type="Proteomes" id="UP000034616">
    <property type="component" value="Unassembled WGS sequence"/>
</dbReference>
<dbReference type="EMBL" id="LCAH01000001">
    <property type="protein sequence ID" value="KKR87839.1"/>
    <property type="molecule type" value="Genomic_DNA"/>
</dbReference>
<gene>
    <name evidence="1" type="ORF">UU35_C0001G0120</name>
</gene>
<reference evidence="1 2" key="1">
    <citation type="journal article" date="2015" name="Nature">
        <title>rRNA introns, odd ribosomes, and small enigmatic genomes across a large radiation of phyla.</title>
        <authorList>
            <person name="Brown C.T."/>
            <person name="Hug L.A."/>
            <person name="Thomas B.C."/>
            <person name="Sharon I."/>
            <person name="Castelle C.J."/>
            <person name="Singh A."/>
            <person name="Wilkins M.J."/>
            <person name="Williams K.H."/>
            <person name="Banfield J.F."/>
        </authorList>
    </citation>
    <scope>NUCLEOTIDE SEQUENCE [LARGE SCALE GENOMIC DNA]</scope>
</reference>
<comment type="caution">
    <text evidence="1">The sequence shown here is derived from an EMBL/GenBank/DDBJ whole genome shotgun (WGS) entry which is preliminary data.</text>
</comment>
<evidence type="ECO:0000313" key="1">
    <source>
        <dbReference type="EMBL" id="KKR87839.1"/>
    </source>
</evidence>
<dbReference type="AlphaFoldDB" id="A0A0G0UG37"/>
<proteinExistence type="predicted"/>
<accession>A0A0G0UG37</accession>
<evidence type="ECO:0000313" key="2">
    <source>
        <dbReference type="Proteomes" id="UP000034616"/>
    </source>
</evidence>
<sequence>METDRTFVWPCYKIIFSMDEDIQNQKEQEIERGEVTQEQEAEVRADFKDTREAEVFYKNILEREKKRGSSHEEASRIALRETLTQLSKLMDRRTIRAVRSIQTGSEIVSSALSRIREEDAPGLKHFTAETLEAMRQAKERTQAARQQIGGLIEVVSGGSEPRSEETQAEMIKIRKEIEEGRKKESV</sequence>
<organism evidence="1 2">
    <name type="scientific">Candidatus Uhrbacteria bacterium GW2011_GWC2_41_11</name>
    <dbReference type="NCBI Taxonomy" id="1618985"/>
    <lineage>
        <taxon>Bacteria</taxon>
        <taxon>Candidatus Uhriibacteriota</taxon>
    </lineage>
</organism>
<protein>
    <submittedName>
        <fullName evidence="1">Uncharacterized protein</fullName>
    </submittedName>
</protein>